<feature type="compositionally biased region" description="Low complexity" evidence="2">
    <location>
        <begin position="431"/>
        <end position="441"/>
    </location>
</feature>
<dbReference type="EMBL" id="CAXIPU020000704">
    <property type="protein sequence ID" value="CAL1672585.1"/>
    <property type="molecule type" value="Genomic_DNA"/>
</dbReference>
<dbReference type="Proteomes" id="UP001497644">
    <property type="component" value="Unassembled WGS sequence"/>
</dbReference>
<keyword evidence="1" id="KW-0175">Coiled coil</keyword>
<feature type="compositionally biased region" description="Basic and acidic residues" evidence="2">
    <location>
        <begin position="873"/>
        <end position="882"/>
    </location>
</feature>
<feature type="compositionally biased region" description="Basic and acidic residues" evidence="2">
    <location>
        <begin position="111"/>
        <end position="122"/>
    </location>
</feature>
<sequence length="906" mass="103318">MLKQREKEEKEQKAVKRKNTKSYIVYAKRAKTSVSENIPGNPSDEEVVTTAEDRRMRPETEEEDESRRINGTTGEDPDRASESLDRVIVRETECKSHEVREKVNKSRKSRKSESSSDSAEKEKLIDISNVPLSTDKEKTLLKTLKSVKDKNSSVLSEKTIVKTIESDRIKKNSVISNANTIDSTNILDLSTIDIKENIITSTPKDVPKSSKNMSKLINNSLQSQKEFKNSEIESINSINVAENKKTAHKNQFRVRNINELKENDFVNNLVTENSSNKESSSLESQNLDRSNFQLSQESQINKLESKRNSNESLVIDMSDDTLSSDNENKETVSEKRAKDIVEVRNKLLEINKLRIMRDKALNNILELNNQTIDLRNKEKLDEFTSKIKNILQEIGEKQISAKKDGKIADKKKLLENSVRTIKNRLSERNSSESSIENASSSVKTSENTERKNNVVIENYETRNRTVYELTRCRGRASVVERGPKDRIQHGGLTGFSDKSRGTISGSEKQLTAKIKYTRQLERMREEEEALLRRIQRRIKLQATVKRQQERLNMLRRLAGEEEPEQAPTAAEVETITTLEEQRTAKVSETLFLALQAANVDRTFHRKINAKDINDESEYELDIVVAVKGVRQSASVVKAINIKLSIKGNTMESDVSFSEPKDKAIPQTIDKVIERFRVTKDIDCKKVTKSTECKAVSKEAKSKSVTKDKKPRIISDVKICIPRLKMDDKKVKTSRPVHKEEKQIQEERTEETVTETKKNEEEVEKEIAQLMEMSKAQKKRRSSSYCAESEDDDISDKHDGNDRDWKELPRHKRSRRRSLEGAMKPEASARSSSTEVGDRPIMEGKRSELQKAESALEVPKDEEPLPASQVPEMAKAEEVRTTMETEPDQETATPSQEAMEQSQSEEA</sequence>
<evidence type="ECO:0000313" key="4">
    <source>
        <dbReference type="Proteomes" id="UP001497644"/>
    </source>
</evidence>
<feature type="region of interest" description="Disordered" evidence="2">
    <location>
        <begin position="485"/>
        <end position="504"/>
    </location>
</feature>
<gene>
    <name evidence="3" type="ORF">LPLAT_LOCUS9491</name>
</gene>
<feature type="compositionally biased region" description="Polar residues" evidence="2">
    <location>
        <begin position="287"/>
        <end position="302"/>
    </location>
</feature>
<feature type="compositionally biased region" description="Basic and acidic residues" evidence="2">
    <location>
        <begin position="794"/>
        <end position="807"/>
    </location>
</feature>
<feature type="region of interest" description="Disordered" evidence="2">
    <location>
        <begin position="424"/>
        <end position="449"/>
    </location>
</feature>
<evidence type="ECO:0000256" key="1">
    <source>
        <dbReference type="SAM" id="Coils"/>
    </source>
</evidence>
<feature type="compositionally biased region" description="Basic and acidic residues" evidence="2">
    <location>
        <begin position="835"/>
        <end position="850"/>
    </location>
</feature>
<feature type="coiled-coil region" evidence="1">
    <location>
        <begin position="350"/>
        <end position="377"/>
    </location>
</feature>
<evidence type="ECO:0000313" key="3">
    <source>
        <dbReference type="EMBL" id="CAL1672585.1"/>
    </source>
</evidence>
<evidence type="ECO:0000256" key="2">
    <source>
        <dbReference type="SAM" id="MobiDB-lite"/>
    </source>
</evidence>
<feature type="compositionally biased region" description="Low complexity" evidence="2">
    <location>
        <begin position="894"/>
        <end position="906"/>
    </location>
</feature>
<reference evidence="3" key="1">
    <citation type="submission" date="2024-04" db="EMBL/GenBank/DDBJ databases">
        <authorList>
            <consortium name="Molecular Ecology Group"/>
        </authorList>
    </citation>
    <scope>NUCLEOTIDE SEQUENCE</scope>
</reference>
<protein>
    <submittedName>
        <fullName evidence="3">Uncharacterized protein</fullName>
    </submittedName>
</protein>
<feature type="compositionally biased region" description="Basic and acidic residues" evidence="2">
    <location>
        <begin position="1"/>
        <end position="14"/>
    </location>
</feature>
<feature type="coiled-coil region" evidence="1">
    <location>
        <begin position="513"/>
        <end position="557"/>
    </location>
</feature>
<proteinExistence type="predicted"/>
<feature type="compositionally biased region" description="Basic and acidic residues" evidence="2">
    <location>
        <begin position="76"/>
        <end position="104"/>
    </location>
</feature>
<feature type="region of interest" description="Disordered" evidence="2">
    <location>
        <begin position="273"/>
        <end position="331"/>
    </location>
</feature>
<feature type="compositionally biased region" description="Low complexity" evidence="2">
    <location>
        <begin position="273"/>
        <end position="285"/>
    </location>
</feature>
<feature type="compositionally biased region" description="Basic and acidic residues" evidence="2">
    <location>
        <begin position="728"/>
        <end position="759"/>
    </location>
</feature>
<accession>A0AAV2MZ42</accession>
<comment type="caution">
    <text evidence="3">The sequence shown here is derived from an EMBL/GenBank/DDBJ whole genome shotgun (WGS) entry which is preliminary data.</text>
</comment>
<feature type="region of interest" description="Disordered" evidence="2">
    <location>
        <begin position="728"/>
        <end position="906"/>
    </location>
</feature>
<feature type="region of interest" description="Disordered" evidence="2">
    <location>
        <begin position="1"/>
        <end position="122"/>
    </location>
</feature>
<organism evidence="3 4">
    <name type="scientific">Lasius platythorax</name>
    <dbReference type="NCBI Taxonomy" id="488582"/>
    <lineage>
        <taxon>Eukaryota</taxon>
        <taxon>Metazoa</taxon>
        <taxon>Ecdysozoa</taxon>
        <taxon>Arthropoda</taxon>
        <taxon>Hexapoda</taxon>
        <taxon>Insecta</taxon>
        <taxon>Pterygota</taxon>
        <taxon>Neoptera</taxon>
        <taxon>Endopterygota</taxon>
        <taxon>Hymenoptera</taxon>
        <taxon>Apocrita</taxon>
        <taxon>Aculeata</taxon>
        <taxon>Formicoidea</taxon>
        <taxon>Formicidae</taxon>
        <taxon>Formicinae</taxon>
        <taxon>Lasius</taxon>
        <taxon>Lasius</taxon>
    </lineage>
</organism>
<name>A0AAV2MZ42_9HYME</name>
<keyword evidence="4" id="KW-1185">Reference proteome</keyword>
<dbReference type="AlphaFoldDB" id="A0AAV2MZ42"/>